<dbReference type="AlphaFoldDB" id="A0A6F8XXQ8"/>
<dbReference type="EMBL" id="AP022870">
    <property type="protein sequence ID" value="BCB78511.1"/>
    <property type="molecule type" value="Genomic_DNA"/>
</dbReference>
<reference evidence="1 2" key="2">
    <citation type="submission" date="2020-03" db="EMBL/GenBank/DDBJ databases">
        <authorList>
            <person name="Ichikawa N."/>
            <person name="Kimura A."/>
            <person name="Kitahashi Y."/>
            <person name="Uohara A."/>
        </authorList>
    </citation>
    <scope>NUCLEOTIDE SEQUENCE [LARGE SCALE GENOMIC DNA]</scope>
    <source>
        <strain evidence="1 2">NBRC 107702</strain>
    </source>
</reference>
<sequence length="307" mass="33858">MHTGLLQNAGAVSTAISAEILRLAPGGRVRISERPISYAESPEVLTGVDCTLAGAAGGQVRGVGTIASRATLTGGHVLQGSSYAVLGPSRHTRRMQWAHYLSRPGRVELIGKMGTEDLATGFLADGRDAARLDLASVSARLMDAVQSRPDVDRRPPFRIARTEFRWSAVAAPSRTIRFTVVNSTLRTAYLEVPEDEMHDAVRLCEDLARHDWLLTTLLRLLERSGIGVNARRRVVHRLRPAVDHLLHLWMPAARIPEQFLPLWQLLEQRSGLSRQWLACVQRVRDQMDAGAIPSLDLPDDDPGLARR</sequence>
<dbReference type="KEGG" id="pfla:Pflav_049210"/>
<reference evidence="1 2" key="1">
    <citation type="submission" date="2020-03" db="EMBL/GenBank/DDBJ databases">
        <title>Whole genome shotgun sequence of Phytohabitans flavus NBRC 107702.</title>
        <authorList>
            <person name="Komaki H."/>
            <person name="Tamura T."/>
        </authorList>
    </citation>
    <scope>NUCLEOTIDE SEQUENCE [LARGE SCALE GENOMIC DNA]</scope>
    <source>
        <strain evidence="1 2">NBRC 107702</strain>
    </source>
</reference>
<dbReference type="InterPro" id="IPR049749">
    <property type="entry name" value="SCO2521-like"/>
</dbReference>
<evidence type="ECO:0000313" key="1">
    <source>
        <dbReference type="EMBL" id="BCB78511.1"/>
    </source>
</evidence>
<gene>
    <name evidence="1" type="ORF">Pflav_049210</name>
</gene>
<name>A0A6F8XXQ8_9ACTN</name>
<dbReference type="NCBIfam" id="NF040565">
    <property type="entry name" value="SCO2521_fam"/>
    <property type="match status" value="1"/>
</dbReference>
<accession>A0A6F8XXQ8</accession>
<organism evidence="1 2">
    <name type="scientific">Phytohabitans flavus</name>
    <dbReference type="NCBI Taxonomy" id="1076124"/>
    <lineage>
        <taxon>Bacteria</taxon>
        <taxon>Bacillati</taxon>
        <taxon>Actinomycetota</taxon>
        <taxon>Actinomycetes</taxon>
        <taxon>Micromonosporales</taxon>
        <taxon>Micromonosporaceae</taxon>
    </lineage>
</organism>
<proteinExistence type="predicted"/>
<keyword evidence="2" id="KW-1185">Reference proteome</keyword>
<dbReference type="Proteomes" id="UP000502508">
    <property type="component" value="Chromosome"/>
</dbReference>
<protein>
    <submittedName>
        <fullName evidence="1">Uncharacterized protein</fullName>
    </submittedName>
</protein>
<evidence type="ECO:0000313" key="2">
    <source>
        <dbReference type="Proteomes" id="UP000502508"/>
    </source>
</evidence>
<dbReference type="RefSeq" id="WP_173038139.1">
    <property type="nucleotide sequence ID" value="NZ_AP022870.1"/>
</dbReference>